<sequence>MLRFEVKGSARSPYQVTAEGAGIDLRMYCTCPAGGLGGQFCKHAAALLVGEISSLQSPAQDVERLRVLAAGSPLIARALRHVPRAAKRAAIHGYPDLHAVVAGYGEKLRGLGWHLECGATGVDGDEVLGLFKKTKSGQPRKWPAVSLEYQEYVYTIVEQGDGSIEEVRGERRSRPWIVRGKKTGTFGSLDRGLPVFLDEAERLAPIPGAPNRPLAQ</sequence>
<evidence type="ECO:0000313" key="4">
    <source>
        <dbReference type="Proteomes" id="UP000004291"/>
    </source>
</evidence>
<gene>
    <name evidence="3" type="ORF">HPDFL43_05695</name>
</gene>
<name>A9D4N9_HOEPD</name>
<dbReference type="EMBL" id="ABIA03000002">
    <property type="protein sequence ID" value="EDQ33922.1"/>
    <property type="molecule type" value="Genomic_DNA"/>
</dbReference>
<proteinExistence type="predicted"/>
<dbReference type="RefSeq" id="WP_007196928.1">
    <property type="nucleotide sequence ID" value="NZ_CM002917.1"/>
</dbReference>
<dbReference type="GO" id="GO:0008270">
    <property type="term" value="F:zinc ion binding"/>
    <property type="evidence" value="ECO:0007669"/>
    <property type="project" value="UniProtKB-KW"/>
</dbReference>
<evidence type="ECO:0000259" key="2">
    <source>
        <dbReference type="PROSITE" id="PS50966"/>
    </source>
</evidence>
<dbReference type="AlphaFoldDB" id="A9D4N9"/>
<dbReference type="InterPro" id="IPR007527">
    <property type="entry name" value="Znf_SWIM"/>
</dbReference>
<reference evidence="3 4" key="2">
    <citation type="submission" date="2012-06" db="EMBL/GenBank/DDBJ databases">
        <authorList>
            <person name="Fiebig A."/>
        </authorList>
    </citation>
    <scope>NUCLEOTIDE SEQUENCE [LARGE SCALE GENOMIC DNA]</scope>
    <source>
        <strain evidence="3 4">DFL-43</strain>
    </source>
</reference>
<feature type="domain" description="SWIM-type" evidence="2">
    <location>
        <begin position="14"/>
        <end position="52"/>
    </location>
</feature>
<reference evidence="3 4" key="1">
    <citation type="submission" date="2007-10" db="EMBL/GenBank/DDBJ databases">
        <authorList>
            <person name="Wagner-Dobler I."/>
            <person name="Ferriera S."/>
            <person name="Johnson J."/>
            <person name="Kravitz S."/>
            <person name="Beeson K."/>
            <person name="Sutton G."/>
            <person name="Rogers Y.-H."/>
            <person name="Friedman R."/>
            <person name="Frazier M."/>
            <person name="Venter J.C."/>
        </authorList>
    </citation>
    <scope>NUCLEOTIDE SEQUENCE [LARGE SCALE GENOMIC DNA]</scope>
    <source>
        <strain evidence="3 4">DFL-43</strain>
    </source>
</reference>
<accession>A9D4N9</accession>
<dbReference type="Proteomes" id="UP000004291">
    <property type="component" value="Chromosome"/>
</dbReference>
<dbReference type="STRING" id="411684.HPDFL43_05695"/>
<organism evidence="3 4">
    <name type="scientific">Hoeflea phototrophica (strain DSM 17068 / NCIMB 14078 / DFL-43)</name>
    <dbReference type="NCBI Taxonomy" id="411684"/>
    <lineage>
        <taxon>Bacteria</taxon>
        <taxon>Pseudomonadati</taxon>
        <taxon>Pseudomonadota</taxon>
        <taxon>Alphaproteobacteria</taxon>
        <taxon>Hyphomicrobiales</taxon>
        <taxon>Rhizobiaceae</taxon>
        <taxon>Hoeflea</taxon>
    </lineage>
</organism>
<keyword evidence="1" id="KW-0863">Zinc-finger</keyword>
<dbReference type="PROSITE" id="PS50966">
    <property type="entry name" value="ZF_SWIM"/>
    <property type="match status" value="1"/>
</dbReference>
<evidence type="ECO:0000313" key="3">
    <source>
        <dbReference type="EMBL" id="EDQ33922.1"/>
    </source>
</evidence>
<dbReference type="HOGENOM" id="CLU_1276201_0_0_5"/>
<keyword evidence="1" id="KW-0479">Metal-binding</keyword>
<dbReference type="Pfam" id="PF04434">
    <property type="entry name" value="SWIM"/>
    <property type="match status" value="1"/>
</dbReference>
<keyword evidence="1" id="KW-0862">Zinc</keyword>
<keyword evidence="4" id="KW-1185">Reference proteome</keyword>
<dbReference type="eggNOG" id="ENOG50337Q4">
    <property type="taxonomic scope" value="Bacteria"/>
</dbReference>
<evidence type="ECO:0000256" key="1">
    <source>
        <dbReference type="PROSITE-ProRule" id="PRU00325"/>
    </source>
</evidence>
<dbReference type="OrthoDB" id="8450345at2"/>
<protein>
    <recommendedName>
        <fullName evidence="2">SWIM-type domain-containing protein</fullName>
    </recommendedName>
</protein>
<comment type="caution">
    <text evidence="3">The sequence shown here is derived from an EMBL/GenBank/DDBJ whole genome shotgun (WGS) entry which is preliminary data.</text>
</comment>